<name>A0AAV2W060_9VIBR</name>
<dbReference type="InterPro" id="IPR006070">
    <property type="entry name" value="Sua5-like_dom"/>
</dbReference>
<dbReference type="InterPro" id="IPR017945">
    <property type="entry name" value="DHBP_synth_RibB-like_a/b_dom"/>
</dbReference>
<dbReference type="GO" id="GO:0003725">
    <property type="term" value="F:double-stranded RNA binding"/>
    <property type="evidence" value="ECO:0007669"/>
    <property type="project" value="InterPro"/>
</dbReference>
<dbReference type="InterPro" id="IPR052532">
    <property type="entry name" value="SUA5_domain"/>
</dbReference>
<evidence type="ECO:0000313" key="2">
    <source>
        <dbReference type="EMBL" id="CCO50161.1"/>
    </source>
</evidence>
<feature type="domain" description="YrdC-like" evidence="1">
    <location>
        <begin position="46"/>
        <end position="232"/>
    </location>
</feature>
<organism evidence="2 3">
    <name type="scientific">Vibrio nigripulchritudo SOn1</name>
    <dbReference type="NCBI Taxonomy" id="1238450"/>
    <lineage>
        <taxon>Bacteria</taxon>
        <taxon>Pseudomonadati</taxon>
        <taxon>Pseudomonadota</taxon>
        <taxon>Gammaproteobacteria</taxon>
        <taxon>Vibrionales</taxon>
        <taxon>Vibrionaceae</taxon>
        <taxon>Vibrio</taxon>
    </lineage>
</organism>
<dbReference type="PANTHER" id="PTHR42828:SF3">
    <property type="entry name" value="THREONYLCARBAMOYL-AMP SYNTHASE"/>
    <property type="match status" value="1"/>
</dbReference>
<dbReference type="EMBL" id="CAOF01000194">
    <property type="protein sequence ID" value="CCO50161.1"/>
    <property type="molecule type" value="Genomic_DNA"/>
</dbReference>
<evidence type="ECO:0000259" key="1">
    <source>
        <dbReference type="PROSITE" id="PS51163"/>
    </source>
</evidence>
<dbReference type="PROSITE" id="PS51163">
    <property type="entry name" value="YRDC"/>
    <property type="match status" value="1"/>
</dbReference>
<dbReference type="Proteomes" id="UP000018211">
    <property type="component" value="Unassembled WGS sequence"/>
</dbReference>
<dbReference type="AlphaFoldDB" id="A0AAV2W060"/>
<protein>
    <submittedName>
        <fullName evidence="2">Translation factor (SUA5)</fullName>
    </submittedName>
</protein>
<proteinExistence type="predicted"/>
<gene>
    <name evidence="2" type="ORF">VIBNISOn1_970188</name>
</gene>
<dbReference type="PANTHER" id="PTHR42828">
    <property type="entry name" value="DHBP SYNTHASE RIBB-LIKE ALPHA/BETA DOMAIN-CONTAINING PROTEIN"/>
    <property type="match status" value="1"/>
</dbReference>
<dbReference type="Gene3D" id="3.90.870.10">
    <property type="entry name" value="DHBP synthase"/>
    <property type="match status" value="1"/>
</dbReference>
<sequence>MERLGFDSESTIPRFKKRGVRKRRRARKRGRIMSQFFYIHPENPQARLITQAVAIIRNGGVVVYPTDSGYALGCQLENKQALERICRIRKLDDKHNFTLLCRDLSELSLYARVDNTAFRLLKNNTPGPYTFIFKGTKEVPRRLMNSKKKTIGIRVPDNIIALDLLEALGEPLMSTSLILPGSDVAESDPEEIRDRLEHAVDAILNGGYLGEQPTTVIDFSEDEAVIARVGAGDTTPFE</sequence>
<dbReference type="NCBIfam" id="TIGR00057">
    <property type="entry name" value="L-threonylcarbamoyladenylate synthase"/>
    <property type="match status" value="1"/>
</dbReference>
<accession>A0AAV2W060</accession>
<evidence type="ECO:0000313" key="3">
    <source>
        <dbReference type="Proteomes" id="UP000018211"/>
    </source>
</evidence>
<reference evidence="2 3" key="1">
    <citation type="journal article" date="2013" name="ISME J.">
        <title>Comparative genomics of pathogenic lineages of Vibrio nigripulchritudo identifies virulence-associated traits.</title>
        <authorList>
            <person name="Goudenege D."/>
            <person name="Labreuche Y."/>
            <person name="Krin E."/>
            <person name="Ansquer D."/>
            <person name="Mangenot S."/>
            <person name="Calteau A."/>
            <person name="Medigue C."/>
            <person name="Mazel D."/>
            <person name="Polz M.F."/>
            <person name="Le Roux F."/>
        </authorList>
    </citation>
    <scope>NUCLEOTIDE SEQUENCE [LARGE SCALE GENOMIC DNA]</scope>
    <source>
        <strain evidence="2 3">SOn1</strain>
    </source>
</reference>
<comment type="caution">
    <text evidence="2">The sequence shown here is derived from an EMBL/GenBank/DDBJ whole genome shotgun (WGS) entry which is preliminary data.</text>
</comment>
<dbReference type="SUPFAM" id="SSF55821">
    <property type="entry name" value="YrdC/RibB"/>
    <property type="match status" value="1"/>
</dbReference>
<dbReference type="Pfam" id="PF01300">
    <property type="entry name" value="Sua5_yciO_yrdC"/>
    <property type="match status" value="1"/>
</dbReference>